<evidence type="ECO:0000256" key="1">
    <source>
        <dbReference type="ARBA" id="ARBA00009861"/>
    </source>
</evidence>
<accession>A0ABQ8HEB1</accession>
<dbReference type="PANTHER" id="PTHR31623">
    <property type="entry name" value="F21J9.9"/>
    <property type="match status" value="1"/>
</dbReference>
<dbReference type="Pfam" id="PF02458">
    <property type="entry name" value="Transferase"/>
    <property type="match status" value="1"/>
</dbReference>
<comment type="caution">
    <text evidence="4">The sequence shown here is derived from an EMBL/GenBank/DDBJ whole genome shotgun (WGS) entry which is preliminary data.</text>
</comment>
<reference evidence="4 5" key="1">
    <citation type="submission" date="2021-02" db="EMBL/GenBank/DDBJ databases">
        <title>Plant Genome Project.</title>
        <authorList>
            <person name="Zhang R.-G."/>
        </authorList>
    </citation>
    <scope>NUCLEOTIDE SEQUENCE [LARGE SCALE GENOMIC DNA]</scope>
    <source>
        <tissue evidence="4">Leaves</tissue>
    </source>
</reference>
<organism evidence="4 5">
    <name type="scientific">Xanthoceras sorbifolium</name>
    <dbReference type="NCBI Taxonomy" id="99658"/>
    <lineage>
        <taxon>Eukaryota</taxon>
        <taxon>Viridiplantae</taxon>
        <taxon>Streptophyta</taxon>
        <taxon>Embryophyta</taxon>
        <taxon>Tracheophyta</taxon>
        <taxon>Spermatophyta</taxon>
        <taxon>Magnoliopsida</taxon>
        <taxon>eudicotyledons</taxon>
        <taxon>Gunneridae</taxon>
        <taxon>Pentapetalae</taxon>
        <taxon>rosids</taxon>
        <taxon>malvids</taxon>
        <taxon>Sapindales</taxon>
        <taxon>Sapindaceae</taxon>
        <taxon>Xanthoceroideae</taxon>
        <taxon>Xanthoceras</taxon>
    </lineage>
</organism>
<evidence type="ECO:0000313" key="5">
    <source>
        <dbReference type="Proteomes" id="UP000827721"/>
    </source>
</evidence>
<evidence type="ECO:0000313" key="4">
    <source>
        <dbReference type="EMBL" id="KAH7556975.1"/>
    </source>
</evidence>
<proteinExistence type="inferred from homology"/>
<keyword evidence="3" id="KW-0012">Acyltransferase</keyword>
<name>A0ABQ8HEB1_9ROSI</name>
<dbReference type="EMBL" id="JAFEMO010000011">
    <property type="protein sequence ID" value="KAH7556975.1"/>
    <property type="molecule type" value="Genomic_DNA"/>
</dbReference>
<dbReference type="Gene3D" id="3.30.559.10">
    <property type="entry name" value="Chloramphenicol acetyltransferase-like domain"/>
    <property type="match status" value="2"/>
</dbReference>
<evidence type="ECO:0000256" key="2">
    <source>
        <dbReference type="ARBA" id="ARBA00022679"/>
    </source>
</evidence>
<evidence type="ECO:0000256" key="3">
    <source>
        <dbReference type="ARBA" id="ARBA00023315"/>
    </source>
</evidence>
<dbReference type="PANTHER" id="PTHR31623:SF28">
    <property type="entry name" value="BAHD ACYLTRANSFERASE"/>
    <property type="match status" value="1"/>
</dbReference>
<dbReference type="InterPro" id="IPR023213">
    <property type="entry name" value="CAT-like_dom_sf"/>
</dbReference>
<gene>
    <name evidence="4" type="ORF">JRO89_XS11G0022700</name>
</gene>
<keyword evidence="5" id="KW-1185">Reference proteome</keyword>
<sequence>MEVRIISREIIKPSSPTPPHLRTYKLSLLDQLNFDESHFPVILFYSSKTCENTTKVSDNLKTSLAETLTHYYPFAGRVKDKFSIDCDDSGAVFIEANVDSNMSEILKRHEYDQLAQLQPFNDNSPCTDERMVVIQVNHFSCGGVAICVCFKYVLADGKAAANFIRSWSAVACGDNYAKNANFDCSTVFPPQDLQLQDLWKCFEQNVSYGEAIGKRFTIDGTKIAALREKIRDGGQRLHWPTRFEAVSALIWGATMAAARERDDVKQTNVAFVPMNMEKRLNRSLSEQCFSHMCLSTIVKWPMEKAMDYNTISGKVHESIMMVDDNYVRKINEGGGFLDDLRNLNEESSKLNVCFISSWCKFSLYEADFGWGKPAWAGTFLKCINLIVLSDTCDGDGIEAWVVLSEQDMARFEENPNILAYASPFKPSI</sequence>
<dbReference type="Proteomes" id="UP000827721">
    <property type="component" value="Unassembled WGS sequence"/>
</dbReference>
<keyword evidence="2" id="KW-0808">Transferase</keyword>
<protein>
    <submittedName>
        <fullName evidence="4">Uncharacterized protein</fullName>
    </submittedName>
</protein>
<comment type="similarity">
    <text evidence="1">Belongs to the plant acyltransferase family.</text>
</comment>